<protein>
    <submittedName>
        <fullName evidence="1">Uncharacterized protein</fullName>
    </submittedName>
</protein>
<sequence length="100" mass="12017">MKPKETCGSKLSPAETKSPLNNVAFEMLRIILFDSKIQKFYNYFISILANLYFKIRGGKVMKNKFIKSLMNSLNSREREREREREVSRGFIYEKRKQWDR</sequence>
<reference evidence="1" key="1">
    <citation type="journal article" date="2023" name="ISME J.">
        <title>Emergence of putative energy parasites within Clostridia revealed by genome analysis of a novel endosymbiotic clade.</title>
        <authorList>
            <person name="Takahashi K."/>
            <person name="Kuwahara H."/>
            <person name="Horikawa Y."/>
            <person name="Izawa K."/>
            <person name="Kato D."/>
            <person name="Inagaki T."/>
            <person name="Yuki M."/>
            <person name="Ohkuma M."/>
            <person name="Hongoh Y."/>
        </authorList>
    </citation>
    <scope>NUCLEOTIDE SEQUENCE</scope>
    <source>
        <strain evidence="1">CfP3-15</strain>
    </source>
</reference>
<dbReference type="EMBL" id="AP027924">
    <property type="protein sequence ID" value="BED92179.1"/>
    <property type="molecule type" value="Genomic_DNA"/>
</dbReference>
<name>A0AA48HYQ3_9FIRM</name>
<gene>
    <name evidence="1" type="ORF">CfP315_0775</name>
</gene>
<dbReference type="AlphaFoldDB" id="A0AA48HYQ3"/>
<organism evidence="1">
    <name type="scientific">Candidatus Improbicoccus pseudotrichonymphae</name>
    <dbReference type="NCBI Taxonomy" id="3033792"/>
    <lineage>
        <taxon>Bacteria</taxon>
        <taxon>Bacillati</taxon>
        <taxon>Bacillota</taxon>
        <taxon>Clostridia</taxon>
        <taxon>Candidatus Improbicoccus</taxon>
    </lineage>
</organism>
<accession>A0AA48HYQ3</accession>
<dbReference type="KEGG" id="ips:CfP315_0775"/>
<proteinExistence type="predicted"/>
<evidence type="ECO:0000313" key="1">
    <source>
        <dbReference type="EMBL" id="BED92179.1"/>
    </source>
</evidence>
<dbReference type="Proteomes" id="UP001337580">
    <property type="component" value="Chromosome"/>
</dbReference>